<evidence type="ECO:0000256" key="1">
    <source>
        <dbReference type="SAM" id="MobiDB-lite"/>
    </source>
</evidence>
<evidence type="ECO:0008006" key="6">
    <source>
        <dbReference type="Google" id="ProtNLM"/>
    </source>
</evidence>
<evidence type="ECO:0000259" key="2">
    <source>
        <dbReference type="Pfam" id="PF07727"/>
    </source>
</evidence>
<dbReference type="STRING" id="139825.A0A401G7F6"/>
<feature type="region of interest" description="Disordered" evidence="1">
    <location>
        <begin position="261"/>
        <end position="281"/>
    </location>
</feature>
<proteinExistence type="predicted"/>
<dbReference type="PANTHER" id="PTHR11439:SF483">
    <property type="entry name" value="PEPTIDE SYNTHASE GLIP-LIKE, PUTATIVE (AFU_ORTHOLOGUE AFUA_3G12920)-RELATED"/>
    <property type="match status" value="1"/>
</dbReference>
<gene>
    <name evidence="4" type="ORF">SCP_0109600</name>
</gene>
<dbReference type="SUPFAM" id="SSF53098">
    <property type="entry name" value="Ribonuclease H-like"/>
    <property type="match status" value="1"/>
</dbReference>
<feature type="region of interest" description="Disordered" evidence="1">
    <location>
        <begin position="188"/>
        <end position="240"/>
    </location>
</feature>
<dbReference type="Proteomes" id="UP000287166">
    <property type="component" value="Unassembled WGS sequence"/>
</dbReference>
<dbReference type="GeneID" id="38774995"/>
<dbReference type="AlphaFoldDB" id="A0A401G7F6"/>
<dbReference type="InParanoid" id="A0A401G7F6"/>
<dbReference type="Pfam" id="PF07727">
    <property type="entry name" value="RVT_2"/>
    <property type="match status" value="2"/>
</dbReference>
<feature type="domain" description="Retroviral polymerase SH3-like" evidence="3">
    <location>
        <begin position="56"/>
        <end position="109"/>
    </location>
</feature>
<feature type="domain" description="Reverse transcriptase Ty1/copia-type" evidence="2">
    <location>
        <begin position="400"/>
        <end position="511"/>
    </location>
</feature>
<evidence type="ECO:0000313" key="4">
    <source>
        <dbReference type="EMBL" id="GBE78078.1"/>
    </source>
</evidence>
<name>A0A401G7F6_9APHY</name>
<feature type="domain" description="Reverse transcriptase Ty1/copia-type" evidence="2">
    <location>
        <begin position="301"/>
        <end position="395"/>
    </location>
</feature>
<dbReference type="InterPro" id="IPR012337">
    <property type="entry name" value="RNaseH-like_sf"/>
</dbReference>
<dbReference type="EMBL" id="BFAD01000001">
    <property type="protein sequence ID" value="GBE78078.1"/>
    <property type="molecule type" value="Genomic_DNA"/>
</dbReference>
<dbReference type="PANTHER" id="PTHR11439">
    <property type="entry name" value="GAG-POL-RELATED RETROTRANSPOSON"/>
    <property type="match status" value="1"/>
</dbReference>
<dbReference type="InterPro" id="IPR013103">
    <property type="entry name" value="RVT_2"/>
</dbReference>
<protein>
    <recommendedName>
        <fullName evidence="6">Reverse transcriptase Ty1/copia-type domain-containing protein</fullName>
    </recommendedName>
</protein>
<accession>A0A401G7F6</accession>
<keyword evidence="5" id="KW-1185">Reference proteome</keyword>
<comment type="caution">
    <text evidence="4">The sequence shown here is derived from an EMBL/GenBank/DDBJ whole genome shotgun (WGS) entry which is preliminary data.</text>
</comment>
<evidence type="ECO:0000313" key="5">
    <source>
        <dbReference type="Proteomes" id="UP000287166"/>
    </source>
</evidence>
<reference evidence="4 5" key="1">
    <citation type="journal article" date="2018" name="Sci. Rep.">
        <title>Genome sequence of the cauliflower mushroom Sparassis crispa (Hanabiratake) and its association with beneficial usage.</title>
        <authorList>
            <person name="Kiyama R."/>
            <person name="Furutani Y."/>
            <person name="Kawaguchi K."/>
            <person name="Nakanishi T."/>
        </authorList>
    </citation>
    <scope>NUCLEOTIDE SEQUENCE [LARGE SCALE GENOMIC DNA]</scope>
</reference>
<evidence type="ECO:0000259" key="3">
    <source>
        <dbReference type="Pfam" id="PF25597"/>
    </source>
</evidence>
<dbReference type="Pfam" id="PF25597">
    <property type="entry name" value="SH3_retrovirus"/>
    <property type="match status" value="1"/>
</dbReference>
<feature type="region of interest" description="Disordered" evidence="1">
    <location>
        <begin position="112"/>
        <end position="173"/>
    </location>
</feature>
<dbReference type="OrthoDB" id="3061254at2759"/>
<sequence>MLIARKLPNFLWVEAVAYAAYLRNRAPTKALRGKTPEETWTGKKPNVAHLREFGSDVWILTEGQNLSELEPKSKKHTFVGFADGPKAVHYYDVGACSIRVSRNFVFADAPNPASNVPVHQLNDSDRLPLEGESGGAVKQQPPTSASKPASVPVKADQSNKKHDGNYITEEDLPPEIQESMRERLTFLPAPPKIPLRRTTRATQDHNYRRMDNPRAQPAKSRELPGVPKENTPDESAKVAVTPEEFEEIVQALYATALASGDRTASAGDEPRSLAEAQASPEWPEWEKAVKAEYDQLQGMGTWELQDLPKDQNAVGCKWVFQKKTNKEGQVVKYKARSGIDFLETFAPVVRLESIRAILALAAVNHWEIGQMDVKGAYLNGDLQEEIYMRQPEGFDDGSGCLHRELTELGYKRLEADPCVYLREQKGEVQIITVWVDDLLLFTNSPKLMEELKHDLRDLFEVTDLGEPQKIVGIEIERDRKAGKIQISQQHYIESILKRYQLENANAVGMPLDPNVAFTAEDENEEVDDRLAGGYASMVGSLMYAAVGTRPDISYAVQTLSKYTVCPRSVHWTAAKRVLRYLAGTRDLCVTYT</sequence>
<dbReference type="RefSeq" id="XP_027608991.1">
    <property type="nucleotide sequence ID" value="XM_027753190.1"/>
</dbReference>
<organism evidence="4 5">
    <name type="scientific">Sparassis crispa</name>
    <dbReference type="NCBI Taxonomy" id="139825"/>
    <lineage>
        <taxon>Eukaryota</taxon>
        <taxon>Fungi</taxon>
        <taxon>Dikarya</taxon>
        <taxon>Basidiomycota</taxon>
        <taxon>Agaricomycotina</taxon>
        <taxon>Agaricomycetes</taxon>
        <taxon>Polyporales</taxon>
        <taxon>Sparassidaceae</taxon>
        <taxon>Sparassis</taxon>
    </lineage>
</organism>
<feature type="compositionally biased region" description="Basic and acidic residues" evidence="1">
    <location>
        <begin position="202"/>
        <end position="212"/>
    </location>
</feature>
<dbReference type="InterPro" id="IPR057670">
    <property type="entry name" value="SH3_retrovirus"/>
</dbReference>